<dbReference type="PANTHER" id="PTHR30614:SF0">
    <property type="entry name" value="L-CYSTINE TRANSPORT SYSTEM PERMEASE PROTEIN TCYL"/>
    <property type="match status" value="1"/>
</dbReference>
<dbReference type="CDD" id="cd06261">
    <property type="entry name" value="TM_PBP2"/>
    <property type="match status" value="1"/>
</dbReference>
<dbReference type="GO" id="GO:0022857">
    <property type="term" value="F:transmembrane transporter activity"/>
    <property type="evidence" value="ECO:0007669"/>
    <property type="project" value="InterPro"/>
</dbReference>
<name>A0A101RPS4_9ACTN</name>
<organism evidence="10 11">
    <name type="scientific">Streptomyces griseorubiginosus</name>
    <dbReference type="NCBI Taxonomy" id="67304"/>
    <lineage>
        <taxon>Bacteria</taxon>
        <taxon>Bacillati</taxon>
        <taxon>Actinomycetota</taxon>
        <taxon>Actinomycetes</taxon>
        <taxon>Kitasatosporales</taxon>
        <taxon>Streptomycetaceae</taxon>
        <taxon>Streptomyces</taxon>
    </lineage>
</organism>
<evidence type="ECO:0000313" key="11">
    <source>
        <dbReference type="Proteomes" id="UP000054375"/>
    </source>
</evidence>
<accession>A0A101RPS4</accession>
<evidence type="ECO:0000259" key="9">
    <source>
        <dbReference type="PROSITE" id="PS50928"/>
    </source>
</evidence>
<keyword evidence="5" id="KW-0029">Amino-acid transport</keyword>
<dbReference type="NCBIfam" id="TIGR01726">
    <property type="entry name" value="HEQRo_perm_3TM"/>
    <property type="match status" value="1"/>
</dbReference>
<evidence type="ECO:0000256" key="6">
    <source>
        <dbReference type="ARBA" id="ARBA00022989"/>
    </source>
</evidence>
<dbReference type="EMBL" id="LMWV01000036">
    <property type="protein sequence ID" value="KUN59497.1"/>
    <property type="molecule type" value="Genomic_DNA"/>
</dbReference>
<dbReference type="GO" id="GO:0006865">
    <property type="term" value="P:amino acid transport"/>
    <property type="evidence" value="ECO:0007669"/>
    <property type="project" value="UniProtKB-KW"/>
</dbReference>
<keyword evidence="11" id="KW-1185">Reference proteome</keyword>
<keyword evidence="6 8" id="KW-1133">Transmembrane helix</keyword>
<feature type="transmembrane region" description="Helical" evidence="8">
    <location>
        <begin position="80"/>
        <end position="103"/>
    </location>
</feature>
<feature type="domain" description="ABC transmembrane type-1" evidence="9">
    <location>
        <begin position="15"/>
        <end position="204"/>
    </location>
</feature>
<dbReference type="PROSITE" id="PS50928">
    <property type="entry name" value="ABC_TM1"/>
    <property type="match status" value="1"/>
</dbReference>
<dbReference type="RefSeq" id="WP_062245934.1">
    <property type="nucleotide sequence ID" value="NZ_JBPJFL010000003.1"/>
</dbReference>
<dbReference type="InterPro" id="IPR010065">
    <property type="entry name" value="AA_ABC_transptr_permease_3TM"/>
</dbReference>
<sequence length="215" mass="22575">MGLIVDHIGVFGSGLRVSAEISACTFVLAALLGAALAVCQISPVLPLRVFSRLYVGGVRSIPLLVLLTLFVFGLPEIGVVYSLQWTAVTAMGLYWAAFFCEVLRAGVRAVPRGQIEAARALGLGFGQTLRLVVLPQAARSIIQPAASLLIAVTLNSSLAAAVGVTQELTGQTELLDQQYAQPLLTFGAAALAYVTVALWVGWLAGALDRKLAVSR</sequence>
<feature type="transmembrane region" description="Helical" evidence="8">
    <location>
        <begin position="145"/>
        <end position="164"/>
    </location>
</feature>
<dbReference type="InterPro" id="IPR035906">
    <property type="entry name" value="MetI-like_sf"/>
</dbReference>
<evidence type="ECO:0000256" key="5">
    <source>
        <dbReference type="ARBA" id="ARBA00022970"/>
    </source>
</evidence>
<keyword evidence="7 8" id="KW-0472">Membrane</keyword>
<dbReference type="InterPro" id="IPR000515">
    <property type="entry name" value="MetI-like"/>
</dbReference>
<keyword evidence="4 8" id="KW-0812">Transmembrane</keyword>
<evidence type="ECO:0000256" key="1">
    <source>
        <dbReference type="ARBA" id="ARBA00004651"/>
    </source>
</evidence>
<evidence type="ECO:0000256" key="7">
    <source>
        <dbReference type="ARBA" id="ARBA00023136"/>
    </source>
</evidence>
<keyword evidence="2 8" id="KW-0813">Transport</keyword>
<keyword evidence="3" id="KW-1003">Cell membrane</keyword>
<feature type="transmembrane region" description="Helical" evidence="8">
    <location>
        <begin position="20"/>
        <end position="41"/>
    </location>
</feature>
<evidence type="ECO:0000256" key="8">
    <source>
        <dbReference type="RuleBase" id="RU363032"/>
    </source>
</evidence>
<comment type="similarity">
    <text evidence="8">Belongs to the binding-protein-dependent transport system permease family.</text>
</comment>
<proteinExistence type="inferred from homology"/>
<evidence type="ECO:0000256" key="3">
    <source>
        <dbReference type="ARBA" id="ARBA00022475"/>
    </source>
</evidence>
<dbReference type="Pfam" id="PF00528">
    <property type="entry name" value="BPD_transp_1"/>
    <property type="match status" value="1"/>
</dbReference>
<dbReference type="Gene3D" id="1.10.3720.10">
    <property type="entry name" value="MetI-like"/>
    <property type="match status" value="1"/>
</dbReference>
<dbReference type="AlphaFoldDB" id="A0A101RPS4"/>
<protein>
    <submittedName>
        <fullName evidence="10">Amino acid ABC transporter permease</fullName>
    </submittedName>
</protein>
<dbReference type="Proteomes" id="UP000054375">
    <property type="component" value="Unassembled WGS sequence"/>
</dbReference>
<dbReference type="InterPro" id="IPR043429">
    <property type="entry name" value="ArtM/GltK/GlnP/TcyL/YhdX-like"/>
</dbReference>
<evidence type="ECO:0000313" key="10">
    <source>
        <dbReference type="EMBL" id="KUN59497.1"/>
    </source>
</evidence>
<comment type="subcellular location">
    <subcellularLocation>
        <location evidence="1 8">Cell membrane</location>
        <topology evidence="1 8">Multi-pass membrane protein</topology>
    </subcellularLocation>
</comment>
<evidence type="ECO:0000256" key="2">
    <source>
        <dbReference type="ARBA" id="ARBA00022448"/>
    </source>
</evidence>
<dbReference type="GO" id="GO:0043190">
    <property type="term" value="C:ATP-binding cassette (ABC) transporter complex"/>
    <property type="evidence" value="ECO:0007669"/>
    <property type="project" value="InterPro"/>
</dbReference>
<gene>
    <name evidence="10" type="ORF">AQJ54_39290</name>
</gene>
<dbReference type="PANTHER" id="PTHR30614">
    <property type="entry name" value="MEMBRANE COMPONENT OF AMINO ACID ABC TRANSPORTER"/>
    <property type="match status" value="1"/>
</dbReference>
<reference evidence="10 11" key="1">
    <citation type="submission" date="2015-10" db="EMBL/GenBank/DDBJ databases">
        <title>Draft genome sequence of Streptomyces griseorubiginosus DSM 40469, type strain for the species Streptomyces griseorubiginosus.</title>
        <authorList>
            <person name="Ruckert C."/>
            <person name="Winkler A."/>
            <person name="Kalinowski J."/>
            <person name="Kampfer P."/>
            <person name="Glaeser S."/>
        </authorList>
    </citation>
    <scope>NUCLEOTIDE SEQUENCE [LARGE SCALE GENOMIC DNA]</scope>
    <source>
        <strain evidence="10 11">DSM 40469</strain>
    </source>
</reference>
<feature type="transmembrane region" description="Helical" evidence="8">
    <location>
        <begin position="184"/>
        <end position="207"/>
    </location>
</feature>
<dbReference type="SUPFAM" id="SSF161098">
    <property type="entry name" value="MetI-like"/>
    <property type="match status" value="1"/>
</dbReference>
<feature type="transmembrane region" description="Helical" evidence="8">
    <location>
        <begin position="53"/>
        <end position="74"/>
    </location>
</feature>
<evidence type="ECO:0000256" key="4">
    <source>
        <dbReference type="ARBA" id="ARBA00022692"/>
    </source>
</evidence>
<comment type="caution">
    <text evidence="10">The sequence shown here is derived from an EMBL/GenBank/DDBJ whole genome shotgun (WGS) entry which is preliminary data.</text>
</comment>